<dbReference type="PANTHER" id="PTHR43537:SF24">
    <property type="entry name" value="GLUCONATE OPERON TRANSCRIPTIONAL REPRESSOR"/>
    <property type="match status" value="1"/>
</dbReference>
<evidence type="ECO:0000256" key="3">
    <source>
        <dbReference type="ARBA" id="ARBA00023163"/>
    </source>
</evidence>
<dbReference type="Gene3D" id="1.20.120.530">
    <property type="entry name" value="GntR ligand-binding domain-like"/>
    <property type="match status" value="1"/>
</dbReference>
<dbReference type="Gene3D" id="1.10.10.10">
    <property type="entry name" value="Winged helix-like DNA-binding domain superfamily/Winged helix DNA-binding domain"/>
    <property type="match status" value="1"/>
</dbReference>
<keyword evidence="2" id="KW-0238">DNA-binding</keyword>
<dbReference type="InterPro" id="IPR011711">
    <property type="entry name" value="GntR_C"/>
</dbReference>
<evidence type="ECO:0000259" key="4">
    <source>
        <dbReference type="PROSITE" id="PS50949"/>
    </source>
</evidence>
<comment type="caution">
    <text evidence="5">The sequence shown here is derived from an EMBL/GenBank/DDBJ whole genome shotgun (WGS) entry which is preliminary data.</text>
</comment>
<dbReference type="PROSITE" id="PS50949">
    <property type="entry name" value="HTH_GNTR"/>
    <property type="match status" value="1"/>
</dbReference>
<dbReference type="SUPFAM" id="SSF48008">
    <property type="entry name" value="GntR ligand-binding domain-like"/>
    <property type="match status" value="1"/>
</dbReference>
<name>A0ABP9A6M8_9MICO</name>
<accession>A0ABP9A6M8</accession>
<dbReference type="Pfam" id="PF00392">
    <property type="entry name" value="GntR"/>
    <property type="match status" value="1"/>
</dbReference>
<dbReference type="InterPro" id="IPR036388">
    <property type="entry name" value="WH-like_DNA-bd_sf"/>
</dbReference>
<dbReference type="SMART" id="SM00345">
    <property type="entry name" value="HTH_GNTR"/>
    <property type="match status" value="1"/>
</dbReference>
<dbReference type="CDD" id="cd07377">
    <property type="entry name" value="WHTH_GntR"/>
    <property type="match status" value="1"/>
</dbReference>
<sequence length="217" mass="23202">MAAREHEGLLGDAVYADLVDRIFRGELRSGMPLSVPALAAQLNVSRSPVRDSVQRLIADGLAVHTPHAGARVATLTEADVVQVMTVREPLDGLAAREAVAHARADDIAELRALLRAQEEGLAEEDPTADARRDLAFHTAIRDLARNRVLSDALHRLDSIAHLHDAGLWSDASGRAAALAEHTAIVDAIERGDVVGAEASARAHVASLLVRMRRRALG</sequence>
<keyword evidence="6" id="KW-1185">Reference proteome</keyword>
<evidence type="ECO:0000313" key="5">
    <source>
        <dbReference type="EMBL" id="GAA4773300.1"/>
    </source>
</evidence>
<dbReference type="Pfam" id="PF07729">
    <property type="entry name" value="FCD"/>
    <property type="match status" value="1"/>
</dbReference>
<dbReference type="Proteomes" id="UP001501645">
    <property type="component" value="Unassembled WGS sequence"/>
</dbReference>
<dbReference type="SUPFAM" id="SSF46785">
    <property type="entry name" value="Winged helix' DNA-binding domain"/>
    <property type="match status" value="1"/>
</dbReference>
<dbReference type="InterPro" id="IPR008920">
    <property type="entry name" value="TF_FadR/GntR_C"/>
</dbReference>
<proteinExistence type="predicted"/>
<keyword evidence="3" id="KW-0804">Transcription</keyword>
<dbReference type="EMBL" id="BAABKO010000002">
    <property type="protein sequence ID" value="GAA4773300.1"/>
    <property type="molecule type" value="Genomic_DNA"/>
</dbReference>
<evidence type="ECO:0000256" key="2">
    <source>
        <dbReference type="ARBA" id="ARBA00023125"/>
    </source>
</evidence>
<organism evidence="5 6">
    <name type="scientific">Microbacterium gilvum</name>
    <dbReference type="NCBI Taxonomy" id="1336204"/>
    <lineage>
        <taxon>Bacteria</taxon>
        <taxon>Bacillati</taxon>
        <taxon>Actinomycetota</taxon>
        <taxon>Actinomycetes</taxon>
        <taxon>Micrococcales</taxon>
        <taxon>Microbacteriaceae</taxon>
        <taxon>Microbacterium</taxon>
    </lineage>
</organism>
<dbReference type="PANTHER" id="PTHR43537">
    <property type="entry name" value="TRANSCRIPTIONAL REGULATOR, GNTR FAMILY"/>
    <property type="match status" value="1"/>
</dbReference>
<dbReference type="InterPro" id="IPR000524">
    <property type="entry name" value="Tscrpt_reg_HTH_GntR"/>
</dbReference>
<dbReference type="RefSeq" id="WP_345438061.1">
    <property type="nucleotide sequence ID" value="NZ_BAABKO010000002.1"/>
</dbReference>
<keyword evidence="1" id="KW-0805">Transcription regulation</keyword>
<protein>
    <submittedName>
        <fullName evidence="5">GntR family transcriptional regulator</fullName>
    </submittedName>
</protein>
<dbReference type="InterPro" id="IPR036390">
    <property type="entry name" value="WH_DNA-bd_sf"/>
</dbReference>
<dbReference type="SMART" id="SM00895">
    <property type="entry name" value="FCD"/>
    <property type="match status" value="1"/>
</dbReference>
<feature type="domain" description="HTH gntR-type" evidence="4">
    <location>
        <begin position="8"/>
        <end position="75"/>
    </location>
</feature>
<evidence type="ECO:0000313" key="6">
    <source>
        <dbReference type="Proteomes" id="UP001501645"/>
    </source>
</evidence>
<evidence type="ECO:0000256" key="1">
    <source>
        <dbReference type="ARBA" id="ARBA00023015"/>
    </source>
</evidence>
<gene>
    <name evidence="5" type="ORF">GCM10023351_17070</name>
</gene>
<reference evidence="6" key="1">
    <citation type="journal article" date="2019" name="Int. J. Syst. Evol. Microbiol.">
        <title>The Global Catalogue of Microorganisms (GCM) 10K type strain sequencing project: providing services to taxonomists for standard genome sequencing and annotation.</title>
        <authorList>
            <consortium name="The Broad Institute Genomics Platform"/>
            <consortium name="The Broad Institute Genome Sequencing Center for Infectious Disease"/>
            <person name="Wu L."/>
            <person name="Ma J."/>
        </authorList>
    </citation>
    <scope>NUCLEOTIDE SEQUENCE [LARGE SCALE GENOMIC DNA]</scope>
    <source>
        <strain evidence="6">JCM 18537</strain>
    </source>
</reference>